<accession>A0AAD9DH00</accession>
<dbReference type="EMBL" id="JATAAI010000002">
    <property type="protein sequence ID" value="KAK1747446.1"/>
    <property type="molecule type" value="Genomic_DNA"/>
</dbReference>
<evidence type="ECO:0000313" key="3">
    <source>
        <dbReference type="Proteomes" id="UP001224775"/>
    </source>
</evidence>
<keyword evidence="3" id="KW-1185">Reference proteome</keyword>
<keyword evidence="1" id="KW-0472">Membrane</keyword>
<keyword evidence="1" id="KW-0812">Transmembrane</keyword>
<gene>
    <name evidence="2" type="ORF">QTG54_001409</name>
</gene>
<proteinExistence type="predicted"/>
<dbReference type="Proteomes" id="UP001224775">
    <property type="component" value="Unassembled WGS sequence"/>
</dbReference>
<evidence type="ECO:0000313" key="2">
    <source>
        <dbReference type="EMBL" id="KAK1747446.1"/>
    </source>
</evidence>
<evidence type="ECO:0000256" key="1">
    <source>
        <dbReference type="SAM" id="Phobius"/>
    </source>
</evidence>
<reference evidence="2" key="1">
    <citation type="submission" date="2023-06" db="EMBL/GenBank/DDBJ databases">
        <title>Survivors Of The Sea: Transcriptome response of Skeletonema marinoi to long-term dormancy.</title>
        <authorList>
            <person name="Pinder M.I.M."/>
            <person name="Kourtchenko O."/>
            <person name="Robertson E.K."/>
            <person name="Larsson T."/>
            <person name="Maumus F."/>
            <person name="Osuna-Cruz C.M."/>
            <person name="Vancaester E."/>
            <person name="Stenow R."/>
            <person name="Vandepoele K."/>
            <person name="Ploug H."/>
            <person name="Bruchert V."/>
            <person name="Godhe A."/>
            <person name="Topel M."/>
        </authorList>
    </citation>
    <scope>NUCLEOTIDE SEQUENCE</scope>
    <source>
        <strain evidence="2">R05AC</strain>
    </source>
</reference>
<comment type="caution">
    <text evidence="2">The sequence shown here is derived from an EMBL/GenBank/DDBJ whole genome shotgun (WGS) entry which is preliminary data.</text>
</comment>
<feature type="transmembrane region" description="Helical" evidence="1">
    <location>
        <begin position="21"/>
        <end position="38"/>
    </location>
</feature>
<organism evidence="2 3">
    <name type="scientific">Skeletonema marinoi</name>
    <dbReference type="NCBI Taxonomy" id="267567"/>
    <lineage>
        <taxon>Eukaryota</taxon>
        <taxon>Sar</taxon>
        <taxon>Stramenopiles</taxon>
        <taxon>Ochrophyta</taxon>
        <taxon>Bacillariophyta</taxon>
        <taxon>Coscinodiscophyceae</taxon>
        <taxon>Thalassiosirophycidae</taxon>
        <taxon>Thalassiosirales</taxon>
        <taxon>Skeletonemataceae</taxon>
        <taxon>Skeletonema</taxon>
        <taxon>Skeletonema marinoi-dohrnii complex</taxon>
    </lineage>
</organism>
<dbReference type="AlphaFoldDB" id="A0AAD9DH00"/>
<name>A0AAD9DH00_9STRA</name>
<sequence>MATRRKEPLKRRDSDETFFSPSVMALLLVLLFFVAFKVDDEGHLLNFSALGLTRLAAGGPFVPPATPVM</sequence>
<protein>
    <submittedName>
        <fullName evidence="2">Uncharacterized protein</fullName>
    </submittedName>
</protein>
<keyword evidence="1" id="KW-1133">Transmembrane helix</keyword>